<dbReference type="RefSeq" id="WP_059597982.1">
    <property type="nucleotide sequence ID" value="NZ_CP013387.1"/>
</dbReference>
<evidence type="ECO:0000256" key="3">
    <source>
        <dbReference type="ARBA" id="ARBA00023163"/>
    </source>
</evidence>
<evidence type="ECO:0000313" key="5">
    <source>
        <dbReference type="EMBL" id="AOJ04857.1"/>
    </source>
</evidence>
<name>A0A1B4FMF7_9BURK</name>
<dbReference type="Proteomes" id="UP000062519">
    <property type="component" value="Chromosome 2"/>
</dbReference>
<keyword evidence="6" id="KW-1185">Reference proteome</keyword>
<evidence type="ECO:0000313" key="6">
    <source>
        <dbReference type="Proteomes" id="UP000062519"/>
    </source>
</evidence>
<dbReference type="EMBL" id="CP013387">
    <property type="protein sequence ID" value="AOJ04857.1"/>
    <property type="molecule type" value="Genomic_DNA"/>
</dbReference>
<evidence type="ECO:0000256" key="1">
    <source>
        <dbReference type="ARBA" id="ARBA00023015"/>
    </source>
</evidence>
<dbReference type="InterPro" id="IPR018060">
    <property type="entry name" value="HTH_AraC"/>
</dbReference>
<dbReference type="PROSITE" id="PS01124">
    <property type="entry name" value="HTH_ARAC_FAMILY_2"/>
    <property type="match status" value="1"/>
</dbReference>
<gene>
    <name evidence="5" type="ORF">WS70_24195</name>
</gene>
<keyword evidence="3" id="KW-0804">Transcription</keyword>
<dbReference type="Pfam" id="PF12833">
    <property type="entry name" value="HTH_18"/>
    <property type="match status" value="1"/>
</dbReference>
<dbReference type="GO" id="GO:0005829">
    <property type="term" value="C:cytosol"/>
    <property type="evidence" value="ECO:0007669"/>
    <property type="project" value="TreeGrafter"/>
</dbReference>
<dbReference type="InterPro" id="IPR032687">
    <property type="entry name" value="AraC-type_N"/>
</dbReference>
<keyword evidence="2" id="KW-0238">DNA-binding</keyword>
<reference evidence="5 6" key="1">
    <citation type="submission" date="2015-12" db="EMBL/GenBank/DDBJ databases">
        <title>Diversity of Burkholderia near neighbor genomes.</title>
        <authorList>
            <person name="Sahl J."/>
            <person name="Wagner D."/>
            <person name="Keim P."/>
        </authorList>
    </citation>
    <scope>NUCLEOTIDE SEQUENCE [LARGE SCALE GENOMIC DNA]</scope>
    <source>
        <strain evidence="5 6">BDU6</strain>
    </source>
</reference>
<dbReference type="Pfam" id="PF12625">
    <property type="entry name" value="Arabinose_bd"/>
    <property type="match status" value="1"/>
</dbReference>
<dbReference type="GO" id="GO:0000976">
    <property type="term" value="F:transcription cis-regulatory region binding"/>
    <property type="evidence" value="ECO:0007669"/>
    <property type="project" value="TreeGrafter"/>
</dbReference>
<dbReference type="InterPro" id="IPR009057">
    <property type="entry name" value="Homeodomain-like_sf"/>
</dbReference>
<evidence type="ECO:0000256" key="2">
    <source>
        <dbReference type="ARBA" id="ARBA00023125"/>
    </source>
</evidence>
<dbReference type="KEGG" id="buu:WS70_24195"/>
<proteinExistence type="predicted"/>
<feature type="domain" description="HTH araC/xylS-type" evidence="4">
    <location>
        <begin position="245"/>
        <end position="339"/>
    </location>
</feature>
<dbReference type="SUPFAM" id="SSF46689">
    <property type="entry name" value="Homeodomain-like"/>
    <property type="match status" value="1"/>
</dbReference>
<organism evidence="5 6">
    <name type="scientific">Burkholderia mayonis</name>
    <dbReference type="NCBI Taxonomy" id="1385591"/>
    <lineage>
        <taxon>Bacteria</taxon>
        <taxon>Pseudomonadati</taxon>
        <taxon>Pseudomonadota</taxon>
        <taxon>Betaproteobacteria</taxon>
        <taxon>Burkholderiales</taxon>
        <taxon>Burkholderiaceae</taxon>
        <taxon>Burkholderia</taxon>
        <taxon>pseudomallei group</taxon>
    </lineage>
</organism>
<evidence type="ECO:0000259" key="4">
    <source>
        <dbReference type="PROSITE" id="PS01124"/>
    </source>
</evidence>
<dbReference type="Gene3D" id="1.10.10.60">
    <property type="entry name" value="Homeodomain-like"/>
    <property type="match status" value="1"/>
</dbReference>
<accession>A0A1B4FMF7</accession>
<protein>
    <recommendedName>
        <fullName evidence="4">HTH araC/xylS-type domain-containing protein</fullName>
    </recommendedName>
</protein>
<sequence>MKPVAMTANRSATQRPAPLHTIFITLEVMKRIGLSSETLLVGTGIPPSDVERPNAMVTHAQEMVLFANALKITGNSAIGLHIGNEIPVTAYGLRAHAMLVSPTLGDAMRLAFEHPLLGISYFRMKLSVDGDTARIIVGGYTYRSDLLVLNTDMCFTAVRRQMMDLIGKSPNFTRIGFTFSRPPHENIYSEYFPCHVAFDSEQNFLEFDASILGTKLPLAHPIEYDVAKKACAKREFELAHWMPTDLVGQLLCLMYENPNCQDVVKFAEQLGMSLRSLQRRLKDMGTSFSALQDLVRQDIASKYLAERHYTAKEIAARLGYKNASAFSRALKRWSKLTVD</sequence>
<dbReference type="GO" id="GO:0003700">
    <property type="term" value="F:DNA-binding transcription factor activity"/>
    <property type="evidence" value="ECO:0007669"/>
    <property type="project" value="InterPro"/>
</dbReference>
<dbReference type="PANTHER" id="PTHR47894:SF1">
    <property type="entry name" value="HTH-TYPE TRANSCRIPTIONAL REGULATOR VQSM"/>
    <property type="match status" value="1"/>
</dbReference>
<keyword evidence="1" id="KW-0805">Transcription regulation</keyword>
<dbReference type="AlphaFoldDB" id="A0A1B4FMF7"/>
<dbReference type="PANTHER" id="PTHR47894">
    <property type="entry name" value="HTH-TYPE TRANSCRIPTIONAL REGULATOR GADX"/>
    <property type="match status" value="1"/>
</dbReference>
<dbReference type="SMART" id="SM00342">
    <property type="entry name" value="HTH_ARAC"/>
    <property type="match status" value="1"/>
</dbReference>